<feature type="transmembrane region" description="Helical" evidence="14">
    <location>
        <begin position="121"/>
        <end position="140"/>
    </location>
</feature>
<dbReference type="Gene3D" id="1.20.1730.10">
    <property type="entry name" value="Sodium/glucose cotransporter"/>
    <property type="match status" value="1"/>
</dbReference>
<evidence type="ECO:0000313" key="16">
    <source>
        <dbReference type="Proteomes" id="UP000199459"/>
    </source>
</evidence>
<dbReference type="InterPro" id="IPR001734">
    <property type="entry name" value="Na/solute_symporter"/>
</dbReference>
<evidence type="ECO:0000256" key="5">
    <source>
        <dbReference type="ARBA" id="ARBA00022692"/>
    </source>
</evidence>
<keyword evidence="4" id="KW-1003">Cell membrane</keyword>
<dbReference type="STRING" id="917.SAMN05216326_11254"/>
<dbReference type="PROSITE" id="PS50283">
    <property type="entry name" value="NA_SOLUT_SYMP_3"/>
    <property type="match status" value="1"/>
</dbReference>
<accession>A0A1H8ACI2</accession>
<dbReference type="GO" id="GO:0015824">
    <property type="term" value="P:proline transport"/>
    <property type="evidence" value="ECO:0007669"/>
    <property type="project" value="UniProtKB-UniRule"/>
</dbReference>
<dbReference type="Proteomes" id="UP000199459">
    <property type="component" value="Unassembled WGS sequence"/>
</dbReference>
<dbReference type="Pfam" id="PF00474">
    <property type="entry name" value="SSF"/>
    <property type="match status" value="1"/>
</dbReference>
<evidence type="ECO:0000256" key="11">
    <source>
        <dbReference type="ARBA" id="ARBA00023201"/>
    </source>
</evidence>
<keyword evidence="14" id="KW-0029">Amino-acid transport</keyword>
<protein>
    <recommendedName>
        <fullName evidence="14">Sodium/proline symporter</fullName>
    </recommendedName>
    <alternativeName>
        <fullName evidence="14">Proline permease</fullName>
    </alternativeName>
</protein>
<keyword evidence="11 14" id="KW-0739">Sodium transport</keyword>
<comment type="catalytic activity">
    <reaction evidence="12">
        <text>L-proline(in) + Na(+)(in) = L-proline(out) + Na(+)(out)</text>
        <dbReference type="Rhea" id="RHEA:28967"/>
        <dbReference type="ChEBI" id="CHEBI:29101"/>
        <dbReference type="ChEBI" id="CHEBI:60039"/>
    </reaction>
</comment>
<keyword evidence="7 14" id="KW-1133">Transmembrane helix</keyword>
<keyword evidence="6 14" id="KW-0769">Symport</keyword>
<comment type="subcellular location">
    <subcellularLocation>
        <location evidence="14">Cell inner membrane</location>
        <topology evidence="14">Multi-pass membrane protein</topology>
    </subcellularLocation>
    <subcellularLocation>
        <location evidence="1">Cell membrane</location>
        <topology evidence="1">Multi-pass membrane protein</topology>
    </subcellularLocation>
</comment>
<dbReference type="PANTHER" id="PTHR48086">
    <property type="entry name" value="SODIUM/PROLINE SYMPORTER-RELATED"/>
    <property type="match status" value="1"/>
</dbReference>
<keyword evidence="3 14" id="KW-0813">Transport</keyword>
<dbReference type="InterPro" id="IPR038377">
    <property type="entry name" value="Na/Glc_symporter_sf"/>
</dbReference>
<evidence type="ECO:0000256" key="7">
    <source>
        <dbReference type="ARBA" id="ARBA00022989"/>
    </source>
</evidence>
<feature type="transmembrane region" description="Helical" evidence="14">
    <location>
        <begin position="273"/>
        <end position="297"/>
    </location>
</feature>
<feature type="transmembrane region" description="Helical" evidence="14">
    <location>
        <begin position="73"/>
        <end position="91"/>
    </location>
</feature>
<dbReference type="AlphaFoldDB" id="A0A1H8ACI2"/>
<gene>
    <name evidence="15" type="ORF">SAMN05216325_10170</name>
</gene>
<sequence length="476" mass="51840">MSETIWSFIIVMILLTMSGTMAMVRKRKTPEDYLVASRKVNPWLTALSTVATNNSGFMFIGMIAYTYRFGYESVWLMLGWILGDLIVWIFIHPRVRRISGNANINTLPLLIGTENNSVNRLIVVSAGLITIVFLGIYAAAQLKAGSTALHALFGWEMYVGALIGAFIVIVYSFAGGIRADIWTDAAQSFAMIITMLAILIAGFFKVGGLSALTANLGAQDPALVSWFPQELQFGVFAFITGYIFAGLGTIGQPHLMTRLLAIKSVDAIKRARIYYFIWYIIFFAASIGVGLYCRAIIPDLANLPSVAGLKEPTELALPVLTMQLLPGIFVGVALAGLFAATVSTADSQIIVCSGTLTQEIFPRWKDSYLASKLGTFAITTTALAIALFAHEGVFGLVLIAWSAMGASLGPVLVLRMFYLPLTAPVALAMMAVAIITATLWHFSGYDDDLLKIFPATIAALLIYLCWYVMNHVKLFK</sequence>
<proteinExistence type="inferred from homology"/>
<feature type="transmembrane region" description="Helical" evidence="14">
    <location>
        <begin position="231"/>
        <end position="252"/>
    </location>
</feature>
<evidence type="ECO:0000256" key="13">
    <source>
        <dbReference type="RuleBase" id="RU362091"/>
    </source>
</evidence>
<keyword evidence="9 14" id="KW-0406">Ion transport</keyword>
<evidence type="ECO:0000256" key="4">
    <source>
        <dbReference type="ARBA" id="ARBA00022475"/>
    </source>
</evidence>
<evidence type="ECO:0000256" key="8">
    <source>
        <dbReference type="ARBA" id="ARBA00023053"/>
    </source>
</evidence>
<feature type="transmembrane region" description="Helical" evidence="14">
    <location>
        <begin position="369"/>
        <end position="388"/>
    </location>
</feature>
<keyword evidence="10 14" id="KW-0472">Membrane</keyword>
<evidence type="ECO:0000256" key="14">
    <source>
        <dbReference type="RuleBase" id="RU366012"/>
    </source>
</evidence>
<evidence type="ECO:0000256" key="9">
    <source>
        <dbReference type="ARBA" id="ARBA00023065"/>
    </source>
</evidence>
<keyword evidence="14" id="KW-0997">Cell inner membrane</keyword>
<feature type="transmembrane region" description="Helical" evidence="14">
    <location>
        <begin position="44"/>
        <end position="67"/>
    </location>
</feature>
<dbReference type="OrthoDB" id="9789704at2"/>
<dbReference type="GO" id="GO:0005298">
    <property type="term" value="F:proline:sodium symporter activity"/>
    <property type="evidence" value="ECO:0007669"/>
    <property type="project" value="UniProtKB-UniRule"/>
</dbReference>
<evidence type="ECO:0000313" key="15">
    <source>
        <dbReference type="EMBL" id="SEM68186.1"/>
    </source>
</evidence>
<feature type="transmembrane region" description="Helical" evidence="14">
    <location>
        <begin position="317"/>
        <end position="340"/>
    </location>
</feature>
<dbReference type="InterPro" id="IPR050277">
    <property type="entry name" value="Sodium:Solute_Symporter"/>
</dbReference>
<dbReference type="GO" id="GO:0031402">
    <property type="term" value="F:sodium ion binding"/>
    <property type="evidence" value="ECO:0007669"/>
    <property type="project" value="UniProtKB-UniRule"/>
</dbReference>
<dbReference type="PANTHER" id="PTHR48086:SF3">
    <property type="entry name" value="SODIUM_PROLINE SYMPORTER"/>
    <property type="match status" value="1"/>
</dbReference>
<dbReference type="EMBL" id="FOCP01000001">
    <property type="protein sequence ID" value="SEM68186.1"/>
    <property type="molecule type" value="Genomic_DNA"/>
</dbReference>
<keyword evidence="8 14" id="KW-0915">Sodium</keyword>
<dbReference type="InterPro" id="IPR011851">
    <property type="entry name" value="Na/Pro_symporter"/>
</dbReference>
<feature type="transmembrane region" description="Helical" evidence="14">
    <location>
        <begin position="421"/>
        <end position="443"/>
    </location>
</feature>
<evidence type="ECO:0000256" key="2">
    <source>
        <dbReference type="ARBA" id="ARBA00006434"/>
    </source>
</evidence>
<organism evidence="15 16">
    <name type="scientific">Nitrosomonas marina</name>
    <dbReference type="NCBI Taxonomy" id="917"/>
    <lineage>
        <taxon>Bacteria</taxon>
        <taxon>Pseudomonadati</taxon>
        <taxon>Pseudomonadota</taxon>
        <taxon>Betaproteobacteria</taxon>
        <taxon>Nitrosomonadales</taxon>
        <taxon>Nitrosomonadaceae</taxon>
        <taxon>Nitrosomonas</taxon>
    </lineage>
</organism>
<feature type="transmembrane region" description="Helical" evidence="14">
    <location>
        <begin position="394"/>
        <end position="414"/>
    </location>
</feature>
<dbReference type="RefSeq" id="WP_090626915.1">
    <property type="nucleotide sequence ID" value="NZ_FOCP01000001.1"/>
</dbReference>
<feature type="transmembrane region" description="Helical" evidence="14">
    <location>
        <begin position="189"/>
        <end position="211"/>
    </location>
</feature>
<name>A0A1H8ACI2_9PROT</name>
<evidence type="ECO:0000256" key="1">
    <source>
        <dbReference type="ARBA" id="ARBA00004651"/>
    </source>
</evidence>
<evidence type="ECO:0000256" key="10">
    <source>
        <dbReference type="ARBA" id="ARBA00023136"/>
    </source>
</evidence>
<feature type="transmembrane region" description="Helical" evidence="14">
    <location>
        <begin position="449"/>
        <end position="469"/>
    </location>
</feature>
<dbReference type="GO" id="GO:0005886">
    <property type="term" value="C:plasma membrane"/>
    <property type="evidence" value="ECO:0007669"/>
    <property type="project" value="UniProtKB-SubCell"/>
</dbReference>
<evidence type="ECO:0000256" key="3">
    <source>
        <dbReference type="ARBA" id="ARBA00022448"/>
    </source>
</evidence>
<comment type="similarity">
    <text evidence="2 13">Belongs to the sodium:solute symporter (SSF) (TC 2.A.21) family.</text>
</comment>
<feature type="transmembrane region" description="Helical" evidence="14">
    <location>
        <begin position="152"/>
        <end position="177"/>
    </location>
</feature>
<evidence type="ECO:0000256" key="6">
    <source>
        <dbReference type="ARBA" id="ARBA00022847"/>
    </source>
</evidence>
<feature type="transmembrane region" description="Helical" evidence="14">
    <location>
        <begin position="6"/>
        <end position="24"/>
    </location>
</feature>
<dbReference type="CDD" id="cd11475">
    <property type="entry name" value="SLC5sbd_PutP"/>
    <property type="match status" value="1"/>
</dbReference>
<keyword evidence="5 14" id="KW-0812">Transmembrane</keyword>
<comment type="function">
    <text evidence="14">Catalyzes the sodium-dependent uptake of extracellular L-proline.</text>
</comment>
<reference evidence="15 16" key="1">
    <citation type="submission" date="2016-10" db="EMBL/GenBank/DDBJ databases">
        <authorList>
            <person name="de Groot N.N."/>
        </authorList>
    </citation>
    <scope>NUCLEOTIDE SEQUENCE [LARGE SCALE GENOMIC DNA]</scope>
    <source>
        <strain evidence="15 16">Nm22</strain>
    </source>
</reference>
<evidence type="ECO:0000256" key="12">
    <source>
        <dbReference type="ARBA" id="ARBA00033708"/>
    </source>
</evidence>